<dbReference type="SMART" id="SM00564">
    <property type="entry name" value="PQQ"/>
    <property type="match status" value="8"/>
</dbReference>
<keyword evidence="6" id="KW-1185">Reference proteome</keyword>
<feature type="domain" description="Pyrrolo-quinoline quinone repeat" evidence="4">
    <location>
        <begin position="76"/>
        <end position="199"/>
    </location>
</feature>
<dbReference type="InterPro" id="IPR018391">
    <property type="entry name" value="PQQ_b-propeller_rpt"/>
</dbReference>
<accession>A0AAV3NRF0</accession>
<dbReference type="Pfam" id="PF13360">
    <property type="entry name" value="PQQ_2"/>
    <property type="match status" value="2"/>
</dbReference>
<comment type="caution">
    <text evidence="5">The sequence shown here is derived from an EMBL/GenBank/DDBJ whole genome shotgun (WGS) entry which is preliminary data.</text>
</comment>
<feature type="domain" description="Pyrrolo-quinoline quinone repeat" evidence="4">
    <location>
        <begin position="400"/>
        <end position="629"/>
    </location>
</feature>
<gene>
    <name evidence="5" type="ORF">LIER_02962</name>
</gene>
<evidence type="ECO:0000313" key="6">
    <source>
        <dbReference type="Proteomes" id="UP001454036"/>
    </source>
</evidence>
<dbReference type="EMBL" id="BAABME010000342">
    <property type="protein sequence ID" value="GAA0141939.1"/>
    <property type="molecule type" value="Genomic_DNA"/>
</dbReference>
<evidence type="ECO:0000313" key="5">
    <source>
        <dbReference type="EMBL" id="GAA0141939.1"/>
    </source>
</evidence>
<dbReference type="Proteomes" id="UP001454036">
    <property type="component" value="Unassembled WGS sequence"/>
</dbReference>
<keyword evidence="3" id="KW-0560">Oxidoreductase</keyword>
<comment type="cofactor">
    <cofactor evidence="1">
        <name>pyrroloquinoline quinone</name>
        <dbReference type="ChEBI" id="CHEBI:58442"/>
    </cofactor>
</comment>
<name>A0AAV3NRF0_LITER</name>
<comment type="similarity">
    <text evidence="2">Belongs to the bacterial PQQ dehydrogenase family.</text>
</comment>
<evidence type="ECO:0000256" key="1">
    <source>
        <dbReference type="ARBA" id="ARBA00001931"/>
    </source>
</evidence>
<dbReference type="GO" id="GO:0016491">
    <property type="term" value="F:oxidoreductase activity"/>
    <property type="evidence" value="ECO:0007669"/>
    <property type="project" value="UniProtKB-KW"/>
</dbReference>
<sequence length="881" mass="95492">MLYVVFFLSTLKCYTFQSTISMGKYQIIIIFRPYICFCIFLSITASPYSHASNRNYIAPGEWLNHGGDIYNRRYATGETKIAPSTAKNFRLKWRFHAGRDITATPAIEKGLVYFPCWNGNIYALNVTDGSLIWQQNLQNLTGLEPTILFYNTTWIVSRTTPTIAGDKLIFGIYGPGFVVAVKKGNGELIWSTKLDDHPSSVVTMSGTYYNGKYYVGTSSQEAATATVENCCLFRGSFSSLDANTGKMLWKTYMLPDNGGKVGGYSGTSVWGSSPSIDISRSHIYIATGNLYSVPPHIEQCQEEQNNSTPPTNPDKCVEPEKHGNSILALDLDFGEIKWFRQLGGYDVWYFACINSSTPGCPPGPNMDADFGEAPMVLSVRANGTKKDIVVAVQKSGFGWALDRDNGNIFWSTEAGPGGLQGGGTWGAATDGKLVYTSIVNSNELNFTLAPSTKVTTGGGWVAMDAKTGKILWTTAVPNNGKSNIVTVANGVLLAGCFSPAGPVYAINAKNGKILWTYETGASVHGGMSVSKGCMFVGHGYKASEDWLNHGGKILNRRYADGETKISPETASSLSLRWRFEAGRDISATPAIYDGTVYFPSWKGNIYAVKSSDGCLVWQKNVQELTGLSVTVLPANVSTIVSRETPTIADDKLIIGICGPAVVIAVDRATGNLIWSARLDDHFASIVTMSGTYHNSENKQSYRGFYVGTSSLEELSSLENCCTFRGSLIKLNVQTGNHVYVATGNLYSVPQRIVECQEQQNNQTTPSDSDNCIEPDNHSNSILALDLDSGDIKWYEQLGGYDVWIVACSTPGTPNCPPGPNPDDDFGEAPMILRVNANGTTKDLLVAVQKSGFAWALYRDNGSLAWSTEAGPGGIGGGDSYR</sequence>
<dbReference type="InterPro" id="IPR011047">
    <property type="entry name" value="Quinoprotein_ADH-like_sf"/>
</dbReference>
<dbReference type="PANTHER" id="PTHR32303:SF10">
    <property type="entry name" value="OUTER MEMBRANE PROTEIN ASSEMBLY FACTOR BAMB"/>
    <property type="match status" value="1"/>
</dbReference>
<evidence type="ECO:0000256" key="3">
    <source>
        <dbReference type="ARBA" id="ARBA00023002"/>
    </source>
</evidence>
<dbReference type="Gene3D" id="2.140.10.10">
    <property type="entry name" value="Quinoprotein alcohol dehydrogenase-like superfamily"/>
    <property type="match status" value="3"/>
</dbReference>
<protein>
    <recommendedName>
        <fullName evidence="4">Pyrrolo-quinoline quinone repeat domain-containing protein</fullName>
    </recommendedName>
</protein>
<evidence type="ECO:0000259" key="4">
    <source>
        <dbReference type="Pfam" id="PF13360"/>
    </source>
</evidence>
<organism evidence="5 6">
    <name type="scientific">Lithospermum erythrorhizon</name>
    <name type="common">Purple gromwell</name>
    <name type="synonym">Lithospermum officinale var. erythrorhizon</name>
    <dbReference type="NCBI Taxonomy" id="34254"/>
    <lineage>
        <taxon>Eukaryota</taxon>
        <taxon>Viridiplantae</taxon>
        <taxon>Streptophyta</taxon>
        <taxon>Embryophyta</taxon>
        <taxon>Tracheophyta</taxon>
        <taxon>Spermatophyta</taxon>
        <taxon>Magnoliopsida</taxon>
        <taxon>eudicotyledons</taxon>
        <taxon>Gunneridae</taxon>
        <taxon>Pentapetalae</taxon>
        <taxon>asterids</taxon>
        <taxon>lamiids</taxon>
        <taxon>Boraginales</taxon>
        <taxon>Boraginaceae</taxon>
        <taxon>Boraginoideae</taxon>
        <taxon>Lithospermeae</taxon>
        <taxon>Lithospermum</taxon>
    </lineage>
</organism>
<dbReference type="PANTHER" id="PTHR32303">
    <property type="entry name" value="QUINOPROTEIN ALCOHOL DEHYDROGENASE (CYTOCHROME C)"/>
    <property type="match status" value="1"/>
</dbReference>
<evidence type="ECO:0000256" key="2">
    <source>
        <dbReference type="ARBA" id="ARBA00008156"/>
    </source>
</evidence>
<dbReference type="AlphaFoldDB" id="A0AAV3NRF0"/>
<dbReference type="SUPFAM" id="SSF50998">
    <property type="entry name" value="Quinoprotein alcohol dehydrogenase-like"/>
    <property type="match status" value="2"/>
</dbReference>
<proteinExistence type="inferred from homology"/>
<reference evidence="5 6" key="1">
    <citation type="submission" date="2024-01" db="EMBL/GenBank/DDBJ databases">
        <title>The complete chloroplast genome sequence of Lithospermum erythrorhizon: insights into the phylogenetic relationship among Boraginaceae species and the maternal lineages of purple gromwells.</title>
        <authorList>
            <person name="Okada T."/>
            <person name="Watanabe K."/>
        </authorList>
    </citation>
    <scope>NUCLEOTIDE SEQUENCE [LARGE SCALE GENOMIC DNA]</scope>
</reference>
<dbReference type="InterPro" id="IPR002372">
    <property type="entry name" value="PQQ_rpt_dom"/>
</dbReference>